<accession>A0A267MG25</accession>
<dbReference type="OrthoDB" id="9761886at2"/>
<evidence type="ECO:0008006" key="3">
    <source>
        <dbReference type="Google" id="ProtNLM"/>
    </source>
</evidence>
<dbReference type="InterPro" id="IPR011330">
    <property type="entry name" value="Glyco_hydro/deAcase_b/a-brl"/>
</dbReference>
<sequence>MYKKSIILILLGLIFTAGIFQITRLDIINKATKNVNVAKEIGDPIKINIPSHVNKEKFLIIYDEMESGSLKIRGHLNKILKKYMKKNIVEVSVNEHIEDFHYDTIIIALEYIDNIKNLENIMNFAQGGGTLIFMERPLDGENFNKIHESLGIVDHKGLLDIRGIKLKENILIGVKEFQSNEEFIENSSMDVILNDKSRVYATSYDDIPLLWSNNYGHGKIIVFNGTITNEKLNTGLMAGIISLSREDFIYPIINCKLVHIDDFPAPVPEGINDKIYKEYARTIPQFYREIWWGDMLKFSKKYNIKYTSYIIETYNDRVREPFSQDDPKAKNYLLIYGREVLKHGGEIGIHGYNHQSLAPEGYIKEDLGYNPWDSEETMVGAVKEVINYGHSVFPHYTFRTYVPPSNILSPEGRRAIKKGMPHLKIISGLYLKNYTGDVYEQEFEISEDGIIEFPRLTYGYTKRADELWTIYNGVSLFGVFSHFIHPDDILDTHRSDGKSWSELSKEFEEIQEEIYKKYGWLRANTTSEAGINLIKYEEADPYIKYGENEIEIYCNNFRPNMYFILRTNKAIKKFENCKVQNIDEGIYLIQLEDSKGTIYTEKKE</sequence>
<gene>
    <name evidence="1" type="ORF">CCE28_18175</name>
</gene>
<keyword evidence="2" id="KW-1185">Reference proteome</keyword>
<proteinExistence type="predicted"/>
<dbReference type="GO" id="GO:0005975">
    <property type="term" value="P:carbohydrate metabolic process"/>
    <property type="evidence" value="ECO:0007669"/>
    <property type="project" value="InterPro"/>
</dbReference>
<dbReference type="InterPro" id="IPR029062">
    <property type="entry name" value="Class_I_gatase-like"/>
</dbReference>
<reference evidence="1 2" key="1">
    <citation type="submission" date="2017-06" db="EMBL/GenBank/DDBJ databases">
        <title>Draft genome sequence of anaerobic fermentative bacterium Anaeromicrobium sediminis DY2726D isolated from West Pacific Ocean sediments.</title>
        <authorList>
            <person name="Zeng X."/>
        </authorList>
    </citation>
    <scope>NUCLEOTIDE SEQUENCE [LARGE SCALE GENOMIC DNA]</scope>
    <source>
        <strain evidence="1 2">DY2726D</strain>
    </source>
</reference>
<dbReference type="Pfam" id="PF09960">
    <property type="entry name" value="DUF2194"/>
    <property type="match status" value="2"/>
</dbReference>
<dbReference type="SUPFAM" id="SSF88713">
    <property type="entry name" value="Glycoside hydrolase/deacetylase"/>
    <property type="match status" value="1"/>
</dbReference>
<organism evidence="1 2">
    <name type="scientific">Anaeromicrobium sediminis</name>
    <dbReference type="NCBI Taxonomy" id="1478221"/>
    <lineage>
        <taxon>Bacteria</taxon>
        <taxon>Bacillati</taxon>
        <taxon>Bacillota</taxon>
        <taxon>Clostridia</taxon>
        <taxon>Peptostreptococcales</taxon>
        <taxon>Thermotaleaceae</taxon>
        <taxon>Anaeromicrobium</taxon>
    </lineage>
</organism>
<dbReference type="Proteomes" id="UP000216024">
    <property type="component" value="Unassembled WGS sequence"/>
</dbReference>
<dbReference type="RefSeq" id="WP_095135155.1">
    <property type="nucleotide sequence ID" value="NZ_NIBG01000023.1"/>
</dbReference>
<protein>
    <recommendedName>
        <fullName evidence="3">DUF2194 domain-containing protein</fullName>
    </recommendedName>
</protein>
<name>A0A267MG25_9FIRM</name>
<evidence type="ECO:0000313" key="2">
    <source>
        <dbReference type="Proteomes" id="UP000216024"/>
    </source>
</evidence>
<dbReference type="InterPro" id="IPR018695">
    <property type="entry name" value="DUF2194"/>
</dbReference>
<dbReference type="EMBL" id="NIBG01000023">
    <property type="protein sequence ID" value="PAB57750.1"/>
    <property type="molecule type" value="Genomic_DNA"/>
</dbReference>
<dbReference type="CDD" id="cd10924">
    <property type="entry name" value="CE4_COG4878"/>
    <property type="match status" value="1"/>
</dbReference>
<dbReference type="AlphaFoldDB" id="A0A267MG25"/>
<evidence type="ECO:0000313" key="1">
    <source>
        <dbReference type="EMBL" id="PAB57750.1"/>
    </source>
</evidence>
<dbReference type="SUPFAM" id="SSF52317">
    <property type="entry name" value="Class I glutamine amidotransferase-like"/>
    <property type="match status" value="1"/>
</dbReference>
<dbReference type="Gene3D" id="3.20.20.370">
    <property type="entry name" value="Glycoside hydrolase/deacetylase"/>
    <property type="match status" value="1"/>
</dbReference>
<comment type="caution">
    <text evidence="1">The sequence shown here is derived from an EMBL/GenBank/DDBJ whole genome shotgun (WGS) entry which is preliminary data.</text>
</comment>